<protein>
    <recommendedName>
        <fullName evidence="7">Glycosyltransferase family 28 N-terminal domain-containing protein</fullName>
    </recommendedName>
</protein>
<dbReference type="InterPro" id="IPR002213">
    <property type="entry name" value="UDP_glucos_trans"/>
</dbReference>
<dbReference type="PANTHER" id="PTHR48050">
    <property type="entry name" value="STEROL 3-BETA-GLUCOSYLTRANSFERASE"/>
    <property type="match status" value="1"/>
</dbReference>
<feature type="domain" description="Erythromycin biosynthesis protein CIII-like C-terminal" evidence="4">
    <location>
        <begin position="431"/>
        <end position="529"/>
    </location>
</feature>
<gene>
    <name evidence="6" type="ORF">F2Q70_00037638</name>
</gene>
<reference evidence="6" key="1">
    <citation type="submission" date="2019-12" db="EMBL/GenBank/DDBJ databases">
        <title>Genome sequencing and annotation of Brassica cretica.</title>
        <authorList>
            <person name="Studholme D.J."/>
            <person name="Sarris P.F."/>
        </authorList>
    </citation>
    <scope>NUCLEOTIDE SEQUENCE</scope>
    <source>
        <strain evidence="6">PFS-102/07</strain>
        <tissue evidence="6">Leaf</tissue>
    </source>
</reference>
<dbReference type="GO" id="GO:0016906">
    <property type="term" value="F:sterol 3-beta-glucosyltransferase activity"/>
    <property type="evidence" value="ECO:0007669"/>
    <property type="project" value="UniProtKB-ARBA"/>
</dbReference>
<dbReference type="Gene3D" id="3.40.50.2000">
    <property type="entry name" value="Glycogen Phosphorylase B"/>
    <property type="match status" value="4"/>
</dbReference>
<feature type="domain" description="Disease resistance R13L4/SHOC-2-like LRR" evidence="5">
    <location>
        <begin position="73"/>
        <end position="161"/>
    </location>
</feature>
<dbReference type="FunFam" id="3.40.50.2000:FF:000009">
    <property type="entry name" value="Sterol 3-beta-glucosyltransferase UGT80A2"/>
    <property type="match status" value="2"/>
</dbReference>
<dbReference type="Gene3D" id="3.80.10.10">
    <property type="entry name" value="Ribonuclease Inhibitor"/>
    <property type="match status" value="1"/>
</dbReference>
<dbReference type="InterPro" id="IPR010610">
    <property type="entry name" value="EryCIII-like_C"/>
</dbReference>
<dbReference type="Pfam" id="PF06722">
    <property type="entry name" value="EryCIII-like_C"/>
    <property type="match status" value="2"/>
</dbReference>
<evidence type="ECO:0008006" key="7">
    <source>
        <dbReference type="Google" id="ProtNLM"/>
    </source>
</evidence>
<dbReference type="CDD" id="cd03784">
    <property type="entry name" value="GT1_Gtf-like"/>
    <property type="match status" value="2"/>
</dbReference>
<dbReference type="InterPro" id="IPR050426">
    <property type="entry name" value="Glycosyltransferase_28"/>
</dbReference>
<evidence type="ECO:0000259" key="4">
    <source>
        <dbReference type="Pfam" id="PF06722"/>
    </source>
</evidence>
<evidence type="ECO:0000259" key="5">
    <source>
        <dbReference type="Pfam" id="PF23598"/>
    </source>
</evidence>
<accession>A0A8S9JVB0</accession>
<comment type="caution">
    <text evidence="6">The sequence shown here is derived from an EMBL/GenBank/DDBJ whole genome shotgun (WGS) entry which is preliminary data.</text>
</comment>
<dbReference type="AlphaFoldDB" id="A0A8S9JVB0"/>
<dbReference type="Pfam" id="PF03033">
    <property type="entry name" value="Glyco_transf_28"/>
    <property type="match status" value="2"/>
</dbReference>
<dbReference type="InterPro" id="IPR055414">
    <property type="entry name" value="LRR_R13L4/SHOC2-like"/>
</dbReference>
<feature type="domain" description="Glycosyltransferase family 28 N-terminal" evidence="3">
    <location>
        <begin position="191"/>
        <end position="274"/>
    </location>
</feature>
<keyword evidence="2" id="KW-0677">Repeat</keyword>
<evidence type="ECO:0000256" key="2">
    <source>
        <dbReference type="ARBA" id="ARBA00022737"/>
    </source>
</evidence>
<evidence type="ECO:0000313" key="6">
    <source>
        <dbReference type="EMBL" id="KAF2585921.1"/>
    </source>
</evidence>
<dbReference type="SUPFAM" id="SSF53756">
    <property type="entry name" value="UDP-Glycosyltransferase/glycogen phosphorylase"/>
    <property type="match status" value="2"/>
</dbReference>
<sequence length="967" mass="108140">MKAEEEADSYLNELVYKNMLQVILLNPFGRLKNDNEGGGDDAETTEDYSSNRHLCIQKEMTQMRSDIMRRTNLHSLLVCTKHIIELPSSLKFQRAFDLEGFGINKLPDFLVTMFNLKYLNLSKTKMKELPRDFDRLINLETLNTRHSKIEELPPGMSKLRKEHDTTHENKSCNDYQKASEVMNSPMGGLLNMVKNKGFLPSGPSEIQIQRKQMKDIINSLLPACKEPDPDSGTSFKADAIIANPPAYGHTHVAEALRIPIHVFFTMPWTPTSEFPHPLSRVKQPAGYRLSYHIVDSLIWLGIRDMIKDLRKKKLKLRPVSYLSGTQGSGSSIPHGYMWSPNLVPKPKDWGPQIDVVGFCFLDLASNYEPPAELVEWLEAGDKPIYIGFGSLPVQEPEKMTEIIVEALERTKQRGIINKGWGGLGNLKQPKDFVYLLDNVPHDWLFPRCKAVVHHGGAGTTAAGLKAACPTTIVPFFGDQPFWGERVRARGVGPAPIPVDEFSLHKLEHAINFMLDDKVKSSAETLANAMKDEDGVAGAVKAFFKHLPSTQPISPDQISEPSGLFSFRRWFAYMVKNKGFLPSGPSEIQIQRKQMKDIINSLLPACKEPDPDSGNSFKADAIIANPPAYGHTHVAEALRIPIHVFFTMPWTPTSEFPHPLSRVKQPAGYRLSYHIVDSLIWLGIRDMIKDLRKKKLKLRPVSYLSGTQGSGSNIPHGYMWSPNLVPKPKDWGPQIDVVGFCFLDLASNYEPPAELVEWLEAGDKPIYIGFGSLVSFLHLHLNSFPEPVQEPEKMTEIIVEALQRTKQRGIINKGWGGLGNLKEPKDFVYLLDNVPHDWLFPRCKAVVHHGGAGTTAAGLKAACPTTIVPFFGDQPFWGERVHARGIGPAPIPVDEFSLHKLEDAINFMLDDKVKSSAETLANAMKDEDGVAGAVKAFFKHLPSTQPISPDQISETSGLFSFRRWFACS</sequence>
<evidence type="ECO:0000259" key="3">
    <source>
        <dbReference type="Pfam" id="PF03033"/>
    </source>
</evidence>
<dbReference type="EMBL" id="QGKY02000246">
    <property type="protein sequence ID" value="KAF2585921.1"/>
    <property type="molecule type" value="Genomic_DNA"/>
</dbReference>
<proteinExistence type="predicted"/>
<feature type="domain" description="Glycosyltransferase family 28 N-terminal" evidence="3">
    <location>
        <begin position="575"/>
        <end position="655"/>
    </location>
</feature>
<keyword evidence="1" id="KW-0808">Transferase</keyword>
<name>A0A8S9JVB0_BRACR</name>
<feature type="domain" description="Erythromycin biosynthesis protein CIII-like C-terminal" evidence="4">
    <location>
        <begin position="825"/>
        <end position="923"/>
    </location>
</feature>
<dbReference type="InterPro" id="IPR032675">
    <property type="entry name" value="LRR_dom_sf"/>
</dbReference>
<dbReference type="PANTHER" id="PTHR48050:SF4">
    <property type="entry name" value="GLYCOSYLTRANSFERASE FAMILY 28 N-TERMINAL DOMAIN-CONTAINING PROTEIN"/>
    <property type="match status" value="1"/>
</dbReference>
<dbReference type="SUPFAM" id="SSF52058">
    <property type="entry name" value="L domain-like"/>
    <property type="match status" value="1"/>
</dbReference>
<dbReference type="InterPro" id="IPR004276">
    <property type="entry name" value="GlycoTrans_28_N"/>
</dbReference>
<dbReference type="Pfam" id="PF23598">
    <property type="entry name" value="LRR_14"/>
    <property type="match status" value="1"/>
</dbReference>
<dbReference type="GO" id="GO:0005975">
    <property type="term" value="P:carbohydrate metabolic process"/>
    <property type="evidence" value="ECO:0007669"/>
    <property type="project" value="InterPro"/>
</dbReference>
<organism evidence="6">
    <name type="scientific">Brassica cretica</name>
    <name type="common">Mustard</name>
    <dbReference type="NCBI Taxonomy" id="69181"/>
    <lineage>
        <taxon>Eukaryota</taxon>
        <taxon>Viridiplantae</taxon>
        <taxon>Streptophyta</taxon>
        <taxon>Embryophyta</taxon>
        <taxon>Tracheophyta</taxon>
        <taxon>Spermatophyta</taxon>
        <taxon>Magnoliopsida</taxon>
        <taxon>eudicotyledons</taxon>
        <taxon>Gunneridae</taxon>
        <taxon>Pentapetalae</taxon>
        <taxon>rosids</taxon>
        <taxon>malvids</taxon>
        <taxon>Brassicales</taxon>
        <taxon>Brassicaceae</taxon>
        <taxon>Brassiceae</taxon>
        <taxon>Brassica</taxon>
    </lineage>
</organism>
<evidence type="ECO:0000256" key="1">
    <source>
        <dbReference type="ARBA" id="ARBA00022679"/>
    </source>
</evidence>